<keyword evidence="1" id="KW-0812">Transmembrane</keyword>
<feature type="transmembrane region" description="Helical" evidence="1">
    <location>
        <begin position="409"/>
        <end position="427"/>
    </location>
</feature>
<name>A0ABS1LZ17_9NOCA</name>
<keyword evidence="3" id="KW-1185">Reference proteome</keyword>
<comment type="caution">
    <text evidence="2">The sequence shown here is derived from an EMBL/GenBank/DDBJ whole genome shotgun (WGS) entry which is preliminary data.</text>
</comment>
<reference evidence="2 3" key="1">
    <citation type="submission" date="2021-01" db="EMBL/GenBank/DDBJ databases">
        <title>WGS of actinomycetes isolated from Thailand.</title>
        <authorList>
            <person name="Thawai C."/>
        </authorList>
    </citation>
    <scope>NUCLEOTIDE SEQUENCE [LARGE SCALE GENOMIC DNA]</scope>
    <source>
        <strain evidence="2 3">LPG 2</strain>
    </source>
</reference>
<gene>
    <name evidence="2" type="ORF">JK358_01295</name>
</gene>
<evidence type="ECO:0000313" key="3">
    <source>
        <dbReference type="Proteomes" id="UP000602198"/>
    </source>
</evidence>
<organism evidence="2 3">
    <name type="scientific">Nocardia acididurans</name>
    <dbReference type="NCBI Taxonomy" id="2802282"/>
    <lineage>
        <taxon>Bacteria</taxon>
        <taxon>Bacillati</taxon>
        <taxon>Actinomycetota</taxon>
        <taxon>Actinomycetes</taxon>
        <taxon>Mycobacteriales</taxon>
        <taxon>Nocardiaceae</taxon>
        <taxon>Nocardia</taxon>
    </lineage>
</organism>
<keyword evidence="1" id="KW-0472">Membrane</keyword>
<protein>
    <submittedName>
        <fullName evidence="2">Uncharacterized protein</fullName>
    </submittedName>
</protein>
<proteinExistence type="predicted"/>
<accession>A0ABS1LZ17</accession>
<sequence>MALLRAMRWDGAAPPRTVALISAGDINSVMLRVELARFEPHVDVEERAAQRNPHDGPVDPGGGAPCCPAAGEAHGTAERPVPVALVVLDAGSPIGGDMLRVVRELWADGTRIVFALDGIHAHREWRMILRQDAELLSALRRELEAAVPPEAEATTAAPQNSPAAAASEVEIVPVSARVAAVARAGSDAALLDRSGLGWLHALLVAAAGAGPEGDQAAIVRDRVVGETRVRIERQLAKLRGGGDVTALREERATLLAVSDGGRGTAMATLRNRMQLARVDLVHEVGSRVRALNAGIRAEIEGLPCTAEADTPERLAGAVEDLTREMDRAVRNRLLELTSQVEQAAGAADWEVAEAAVKAARAVPVRPGSGPERRRRGLEDRLMLLVGASAGFGLGRFVVAPLAVWESFEWAIVPVGLVLGLAVAAWVVRARGQLAERAHLQQWVSDTLVNVKAQSEQRVATALVEAEERLAEEVVGATTERMVETDRRVGELEAQLRQAAHRRPALTAACERDLAVLADR</sequence>
<feature type="transmembrane region" description="Helical" evidence="1">
    <location>
        <begin position="381"/>
        <end position="403"/>
    </location>
</feature>
<evidence type="ECO:0000313" key="2">
    <source>
        <dbReference type="EMBL" id="MBL1073020.1"/>
    </source>
</evidence>
<dbReference type="Proteomes" id="UP000602198">
    <property type="component" value="Unassembled WGS sequence"/>
</dbReference>
<evidence type="ECO:0000256" key="1">
    <source>
        <dbReference type="SAM" id="Phobius"/>
    </source>
</evidence>
<keyword evidence="1" id="KW-1133">Transmembrane helix</keyword>
<dbReference type="EMBL" id="JAERRJ010000001">
    <property type="protein sequence ID" value="MBL1073020.1"/>
    <property type="molecule type" value="Genomic_DNA"/>
</dbReference>